<geneLocation type="plasmid" evidence="10 11">
    <name>pHH400</name>
</geneLocation>
<feature type="domain" description="UDP-glucose/GDP-mannose dehydrogenase C-terminal" evidence="9">
    <location>
        <begin position="309"/>
        <end position="416"/>
    </location>
</feature>
<evidence type="ECO:0000256" key="8">
    <source>
        <dbReference type="PIRNR" id="PIRNR000124"/>
    </source>
</evidence>
<keyword evidence="5" id="KW-0520">NAD</keyword>
<dbReference type="InterPro" id="IPR036220">
    <property type="entry name" value="UDP-Glc/GDP-Man_DH_C_sf"/>
</dbReference>
<evidence type="ECO:0000256" key="5">
    <source>
        <dbReference type="ARBA" id="ARBA00023027"/>
    </source>
</evidence>
<dbReference type="SUPFAM" id="SSF52413">
    <property type="entry name" value="UDP-glucose/GDP-mannose dehydrogenase C-terminal domain"/>
    <property type="match status" value="1"/>
</dbReference>
<dbReference type="GO" id="GO:0016628">
    <property type="term" value="F:oxidoreductase activity, acting on the CH-CH group of donors, NAD or NADP as acceptor"/>
    <property type="evidence" value="ECO:0007669"/>
    <property type="project" value="InterPro"/>
</dbReference>
<protein>
    <recommendedName>
        <fullName evidence="3">UDP-N-acetyl-D-mannosamine dehydrogenase</fullName>
        <ecNumber evidence="2">1.1.1.336</ecNumber>
    </recommendedName>
    <alternativeName>
        <fullName evidence="6">UDP-ManNAc 6-dehydrogenase</fullName>
    </alternativeName>
</protein>
<evidence type="ECO:0000313" key="10">
    <source>
        <dbReference type="EMBL" id="AEM59289.1"/>
    </source>
</evidence>
<dbReference type="PIRSF" id="PIRSF500136">
    <property type="entry name" value="UDP_ManNAc_DH"/>
    <property type="match status" value="1"/>
</dbReference>
<reference evidence="10 11" key="1">
    <citation type="journal article" date="2011" name="J. Bacteriol.">
        <title>Complete genome sequence of Haloarcula hispanica, a model haloarchaeon for studying genetics, metabolism, and virus-host interaction.</title>
        <authorList>
            <person name="Liu H."/>
            <person name="Wu Z."/>
            <person name="Li M."/>
            <person name="Zhang F."/>
            <person name="Zheng H."/>
            <person name="Han J."/>
            <person name="Liu J."/>
            <person name="Zhou J."/>
            <person name="Wang S."/>
            <person name="Xiang H."/>
        </authorList>
    </citation>
    <scope>NUCLEOTIDE SEQUENCE [LARGE SCALE GENOMIC DNA]</scope>
    <source>
        <strain evidence="11">ATCC 33960 / DSM 4426 / JCM 8911 / NBRC 102182 / NCIMB 2187 / VKM B-1755</strain>
        <plasmid evidence="10 11">pHH400</plasmid>
    </source>
</reference>
<dbReference type="AlphaFoldDB" id="G0I068"/>
<dbReference type="eggNOG" id="arCOG00252">
    <property type="taxonomic scope" value="Archaea"/>
</dbReference>
<dbReference type="SMART" id="SM00984">
    <property type="entry name" value="UDPG_MGDP_dh_C"/>
    <property type="match status" value="1"/>
</dbReference>
<evidence type="ECO:0000256" key="4">
    <source>
        <dbReference type="ARBA" id="ARBA00023002"/>
    </source>
</evidence>
<dbReference type="SUPFAM" id="SSF51735">
    <property type="entry name" value="NAD(P)-binding Rossmann-fold domains"/>
    <property type="match status" value="1"/>
</dbReference>
<dbReference type="Pfam" id="PF00984">
    <property type="entry name" value="UDPG_MGDP_dh"/>
    <property type="match status" value="1"/>
</dbReference>
<dbReference type="EC" id="1.1.1.336" evidence="2"/>
<dbReference type="HOGENOM" id="CLU_023810_3_2_2"/>
<evidence type="ECO:0000256" key="2">
    <source>
        <dbReference type="ARBA" id="ARBA00012935"/>
    </source>
</evidence>
<dbReference type="GO" id="GO:0000271">
    <property type="term" value="P:polysaccharide biosynthetic process"/>
    <property type="evidence" value="ECO:0007669"/>
    <property type="project" value="InterPro"/>
</dbReference>
<evidence type="ECO:0000256" key="3">
    <source>
        <dbReference type="ARBA" id="ARBA00016796"/>
    </source>
</evidence>
<dbReference type="EMBL" id="CP002923">
    <property type="protein sequence ID" value="AEM59289.1"/>
    <property type="molecule type" value="Genomic_DNA"/>
</dbReference>
<dbReference type="Gene3D" id="3.40.50.720">
    <property type="entry name" value="NAD(P)-binding Rossmann-like Domain"/>
    <property type="match status" value="2"/>
</dbReference>
<dbReference type="InterPro" id="IPR008927">
    <property type="entry name" value="6-PGluconate_DH-like_C_sf"/>
</dbReference>
<sequence length="429" mass="45895">MLSMRVCVHGLGYIGMATASLFANNGHDVVGFDTDDRVRSQLKRGEPDVSEDQLESYVRAAIDSGLTISDEPVPAAYHIICVPTPYDKSAGSADLRYVKEASQTVSSLLRPNDVVVLESTVPPSTTATVVAPILSQSGLEPGEDIGLGYVPETMLPGNAITELRSNDRILGGYDSASTAAIKNLYEAVPTGSLNVAPDATTAEFVKLVQNAFRDVNIAYANALALIARDYGVNVRDAIELANSHPRVDILNPGPGVGGHCLPVDPFFLGANSDNTDLIDTARQVNQRMPHYVVDRLAEELGPLDDKTIAILGVAYKGNVDDTRNSPGLEIARTIVGAESEAPSLEPDRQDTTSLRLCDPYVSNSRYDLEPLSDALDGADAAVLATAHDEFADLSPERVGSLLDTRVIFDTLDVLDSEAWTEAGFDLLRI</sequence>
<name>G0I068_HALHT</name>
<dbReference type="Pfam" id="PF03720">
    <property type="entry name" value="UDPG_MGDP_dh_C"/>
    <property type="match status" value="1"/>
</dbReference>
<dbReference type="PANTHER" id="PTHR43491:SF2">
    <property type="entry name" value="UDP-N-ACETYL-D-MANNOSAMINE DEHYDROGENASE"/>
    <property type="match status" value="1"/>
</dbReference>
<evidence type="ECO:0000256" key="1">
    <source>
        <dbReference type="ARBA" id="ARBA00006601"/>
    </source>
</evidence>
<dbReference type="Pfam" id="PF03721">
    <property type="entry name" value="UDPG_MGDP_dh_N"/>
    <property type="match status" value="1"/>
</dbReference>
<gene>
    <name evidence="10" type="primary">ugd2</name>
    <name evidence="10" type="ordered locus">HAH_5156</name>
</gene>
<accession>G0I068</accession>
<evidence type="ECO:0000256" key="7">
    <source>
        <dbReference type="ARBA" id="ARBA00049130"/>
    </source>
</evidence>
<keyword evidence="10" id="KW-0614">Plasmid</keyword>
<dbReference type="InterPro" id="IPR017476">
    <property type="entry name" value="UDP-Glc/GDP-Man"/>
</dbReference>
<evidence type="ECO:0000256" key="6">
    <source>
        <dbReference type="ARBA" id="ARBA00030172"/>
    </source>
</evidence>
<dbReference type="InterPro" id="IPR014026">
    <property type="entry name" value="UDP-Glc/GDP-Man_DH_dimer"/>
</dbReference>
<evidence type="ECO:0000313" key="11">
    <source>
        <dbReference type="Proteomes" id="UP000005629"/>
    </source>
</evidence>
<dbReference type="InterPro" id="IPR028359">
    <property type="entry name" value="UDP_ManNAc/GlcNAc_DH"/>
</dbReference>
<organism evidence="10 11">
    <name type="scientific">Haloarcula hispanica (strain ATCC 33960 / DSM 4426 / JCM 8911 / NBRC 102182 / NCIMB 2187 / VKM B-1755)</name>
    <dbReference type="NCBI Taxonomy" id="634497"/>
    <lineage>
        <taxon>Archaea</taxon>
        <taxon>Methanobacteriati</taxon>
        <taxon>Methanobacteriota</taxon>
        <taxon>Stenosarchaea group</taxon>
        <taxon>Halobacteria</taxon>
        <taxon>Halobacteriales</taxon>
        <taxon>Haloarculaceae</taxon>
        <taxon>Haloarcula</taxon>
    </lineage>
</organism>
<dbReference type="GO" id="GO:0051287">
    <property type="term" value="F:NAD binding"/>
    <property type="evidence" value="ECO:0007669"/>
    <property type="project" value="InterPro"/>
</dbReference>
<comment type="catalytic activity">
    <reaction evidence="7">
        <text>UDP-N-acetyl-alpha-D-mannosamine + 2 NAD(+) + H2O = UDP-N-acetyl-alpha-D-mannosaminouronate + 2 NADH + 3 H(+)</text>
        <dbReference type="Rhea" id="RHEA:25780"/>
        <dbReference type="ChEBI" id="CHEBI:15377"/>
        <dbReference type="ChEBI" id="CHEBI:15378"/>
        <dbReference type="ChEBI" id="CHEBI:57540"/>
        <dbReference type="ChEBI" id="CHEBI:57945"/>
        <dbReference type="ChEBI" id="CHEBI:68623"/>
        <dbReference type="ChEBI" id="CHEBI:70731"/>
        <dbReference type="EC" id="1.1.1.336"/>
    </reaction>
</comment>
<evidence type="ECO:0000259" key="9">
    <source>
        <dbReference type="SMART" id="SM00984"/>
    </source>
</evidence>
<dbReference type="KEGG" id="hhi:HAH_5156"/>
<dbReference type="SUPFAM" id="SSF48179">
    <property type="entry name" value="6-phosphogluconate dehydrogenase C-terminal domain-like"/>
    <property type="match status" value="1"/>
</dbReference>
<dbReference type="PANTHER" id="PTHR43491">
    <property type="entry name" value="UDP-N-ACETYL-D-MANNOSAMINE DEHYDROGENASE"/>
    <property type="match status" value="1"/>
</dbReference>
<proteinExistence type="inferred from homology"/>
<keyword evidence="4 10" id="KW-0560">Oxidoreductase</keyword>
<comment type="similarity">
    <text evidence="1 8">Belongs to the UDP-glucose/GDP-mannose dehydrogenase family.</text>
</comment>
<dbReference type="Proteomes" id="UP000005629">
    <property type="component" value="Plasmid pHH400"/>
</dbReference>
<dbReference type="InterPro" id="IPR014027">
    <property type="entry name" value="UDP-Glc/GDP-Man_DH_C"/>
</dbReference>
<dbReference type="InterPro" id="IPR036291">
    <property type="entry name" value="NAD(P)-bd_dom_sf"/>
</dbReference>
<dbReference type="NCBIfam" id="TIGR03026">
    <property type="entry name" value="NDP-sugDHase"/>
    <property type="match status" value="1"/>
</dbReference>
<dbReference type="PIRSF" id="PIRSF000124">
    <property type="entry name" value="UDPglc_GDPman_dh"/>
    <property type="match status" value="1"/>
</dbReference>
<dbReference type="GO" id="GO:0089714">
    <property type="term" value="F:UDP-N-acetyl-D-mannosamine dehydrogenase activity"/>
    <property type="evidence" value="ECO:0007669"/>
    <property type="project" value="UniProtKB-EC"/>
</dbReference>
<dbReference type="InterPro" id="IPR001732">
    <property type="entry name" value="UDP-Glc/GDP-Man_DH_N"/>
</dbReference>